<evidence type="ECO:0000313" key="1">
    <source>
        <dbReference type="EMBL" id="AYV83936.1"/>
    </source>
</evidence>
<dbReference type="InterPro" id="IPR027396">
    <property type="entry name" value="DsrEFH-like"/>
</dbReference>
<accession>A0A3G5A9I7</accession>
<gene>
    <name evidence="1" type="ORF">Hyperionvirus14_25</name>
</gene>
<dbReference type="Pfam" id="PF02635">
    <property type="entry name" value="DsrE"/>
    <property type="match status" value="1"/>
</dbReference>
<name>A0A3G5A9I7_9VIRU</name>
<reference evidence="1" key="1">
    <citation type="submission" date="2018-10" db="EMBL/GenBank/DDBJ databases">
        <title>Hidden diversity of soil giant viruses.</title>
        <authorList>
            <person name="Schulz F."/>
            <person name="Alteio L."/>
            <person name="Goudeau D."/>
            <person name="Ryan E.M."/>
            <person name="Malmstrom R.R."/>
            <person name="Blanchard J."/>
            <person name="Woyke T."/>
        </authorList>
    </citation>
    <scope>NUCLEOTIDE SEQUENCE</scope>
    <source>
        <strain evidence="1">HYV1</strain>
    </source>
</reference>
<proteinExistence type="predicted"/>
<dbReference type="Gene3D" id="3.40.1260.10">
    <property type="entry name" value="DsrEFH-like"/>
    <property type="match status" value="1"/>
</dbReference>
<protein>
    <submittedName>
        <fullName evidence="1">Uncharacterized protein</fullName>
    </submittedName>
</protein>
<organism evidence="1">
    <name type="scientific">Hyperionvirus sp</name>
    <dbReference type="NCBI Taxonomy" id="2487770"/>
    <lineage>
        <taxon>Viruses</taxon>
        <taxon>Varidnaviria</taxon>
        <taxon>Bamfordvirae</taxon>
        <taxon>Nucleocytoviricota</taxon>
        <taxon>Megaviricetes</taxon>
        <taxon>Imitervirales</taxon>
        <taxon>Mimiviridae</taxon>
        <taxon>Klosneuvirinae</taxon>
    </lineage>
</organism>
<dbReference type="EMBL" id="MK072396">
    <property type="protein sequence ID" value="AYV83936.1"/>
    <property type="molecule type" value="Genomic_DNA"/>
</dbReference>
<sequence length="121" mass="13753">MTVVVMSCYEDGAPPVSFKWTDILVTRFGERDYEITMVLHGGCLKYALRSSKYPGGTNPYKEMLKVLAKKYCVKIVVCHLCLVENGYKSEDVLPFVKEIPFSIEYIIQAQVEENAKVVYDA</sequence>
<dbReference type="InterPro" id="IPR003787">
    <property type="entry name" value="Sulphur_relay_DsrE/F-like"/>
</dbReference>
<dbReference type="SUPFAM" id="SSF75169">
    <property type="entry name" value="DsrEFH-like"/>
    <property type="match status" value="1"/>
</dbReference>